<dbReference type="InterPro" id="IPR000086">
    <property type="entry name" value="NUDIX_hydrolase_dom"/>
</dbReference>
<accession>A0A7T5RJA9</accession>
<dbReference type="AlphaFoldDB" id="A0A7T5RJA9"/>
<reference evidence="2 3" key="1">
    <citation type="submission" date="2020-07" db="EMBL/GenBank/DDBJ databases">
        <title>Huge and variable diversity of episymbiotic CPR bacteria and DPANN archaea in groundwater ecosystems.</title>
        <authorList>
            <person name="He C.Y."/>
            <person name="Keren R."/>
            <person name="Whittaker M."/>
            <person name="Farag I.F."/>
            <person name="Doudna J."/>
            <person name="Cate J.H.D."/>
            <person name="Banfield J.F."/>
        </authorList>
    </citation>
    <scope>NUCLEOTIDE SEQUENCE [LARGE SCALE GENOMIC DNA]</scope>
    <source>
        <strain evidence="2">NC_groundwater_541_Ag_S-0.1um_46_50</strain>
    </source>
</reference>
<dbReference type="EMBL" id="CP066690">
    <property type="protein sequence ID" value="QQG45202.1"/>
    <property type="molecule type" value="Genomic_DNA"/>
</dbReference>
<dbReference type="PANTHER" id="PTHR13030:SF8">
    <property type="entry name" value="ADP-RIBOSE PYROPHOSPHATASE, MITOCHONDRIAL"/>
    <property type="match status" value="1"/>
</dbReference>
<dbReference type="Pfam" id="PF00293">
    <property type="entry name" value="NUDIX"/>
    <property type="match status" value="1"/>
</dbReference>
<dbReference type="Proteomes" id="UP000595618">
    <property type="component" value="Chromosome"/>
</dbReference>
<protein>
    <submittedName>
        <fullName evidence="2">NUDIX domain-containing protein</fullName>
    </submittedName>
</protein>
<name>A0A7T5RJA9_9BACT</name>
<dbReference type="SUPFAM" id="SSF55811">
    <property type="entry name" value="Nudix"/>
    <property type="match status" value="1"/>
</dbReference>
<gene>
    <name evidence="2" type="ORF">HYW89_04360</name>
</gene>
<dbReference type="Gene3D" id="3.90.79.10">
    <property type="entry name" value="Nucleoside Triphosphate Pyrophosphohydrolase"/>
    <property type="match status" value="1"/>
</dbReference>
<evidence type="ECO:0000259" key="1">
    <source>
        <dbReference type="PROSITE" id="PS51462"/>
    </source>
</evidence>
<dbReference type="PANTHER" id="PTHR13030">
    <property type="entry name" value="NUDIX HYDROLASE"/>
    <property type="match status" value="1"/>
</dbReference>
<organism evidence="2 3">
    <name type="scientific">Candidatus Sungiibacteriota bacterium</name>
    <dbReference type="NCBI Taxonomy" id="2750080"/>
    <lineage>
        <taxon>Bacteria</taxon>
        <taxon>Candidatus Sungiibacteriota</taxon>
    </lineage>
</organism>
<dbReference type="InterPro" id="IPR039989">
    <property type="entry name" value="NUDT9"/>
</dbReference>
<feature type="domain" description="Nudix hydrolase" evidence="1">
    <location>
        <begin position="104"/>
        <end position="244"/>
    </location>
</feature>
<sequence>MRQPLHKKARLEKPSVYPERFSVPDDKVDWCSYFGEYRPPYFVAPEILERFYQNPSEVDPEDCCKIKRPFYSFENKVELDSSNRPRNPRGRTGLAGRGILWRWGANLAVDTVLSRLNAETDELELLLINRKDTGELALPGGMVNKGEKIREAQEREFEEETGLKISMEDSETVYCGYVDDQRNTDNAWMETVASHKHMGSNQASTLSFRAGDDAENVLWHSLKPELITNLYASHDEIVRLAMYRFYDRCGGWLTAKTKEQIEAVIVRQ</sequence>
<dbReference type="Pfam" id="PF25969">
    <property type="entry name" value="NUDT9_N"/>
    <property type="match status" value="1"/>
</dbReference>
<proteinExistence type="predicted"/>
<evidence type="ECO:0000313" key="3">
    <source>
        <dbReference type="Proteomes" id="UP000595618"/>
    </source>
</evidence>
<dbReference type="GO" id="GO:0047631">
    <property type="term" value="F:ADP-ribose diphosphatase activity"/>
    <property type="evidence" value="ECO:0007669"/>
    <property type="project" value="InterPro"/>
</dbReference>
<dbReference type="InterPro" id="IPR015797">
    <property type="entry name" value="NUDIX_hydrolase-like_dom_sf"/>
</dbReference>
<evidence type="ECO:0000313" key="2">
    <source>
        <dbReference type="EMBL" id="QQG45202.1"/>
    </source>
</evidence>
<dbReference type="PROSITE" id="PS51462">
    <property type="entry name" value="NUDIX"/>
    <property type="match status" value="1"/>
</dbReference>